<dbReference type="AlphaFoldDB" id="A0AAP3CU46"/>
<feature type="transmembrane region" description="Helical" evidence="7">
    <location>
        <begin position="6"/>
        <end position="25"/>
    </location>
</feature>
<evidence type="ECO:0000313" key="8">
    <source>
        <dbReference type="EMBL" id="MCY8511009.1"/>
    </source>
</evidence>
<keyword evidence="7" id="KW-1133">Transmembrane helix</keyword>
<dbReference type="InterPro" id="IPR007554">
    <property type="entry name" value="Glycerophosphate_synth"/>
</dbReference>
<dbReference type="GO" id="GO:0047355">
    <property type="term" value="F:CDP-glycerol glycerophosphotransferase activity"/>
    <property type="evidence" value="ECO:0007669"/>
    <property type="project" value="InterPro"/>
</dbReference>
<keyword evidence="4" id="KW-0808">Transferase</keyword>
<evidence type="ECO:0000256" key="4">
    <source>
        <dbReference type="ARBA" id="ARBA00022679"/>
    </source>
</evidence>
<evidence type="ECO:0000256" key="2">
    <source>
        <dbReference type="ARBA" id="ARBA00010488"/>
    </source>
</evidence>
<protein>
    <submittedName>
        <fullName evidence="8">CDP-glycerol glycerophosphotransferase family protein</fullName>
    </submittedName>
</protein>
<accession>A0AAP3CU46</accession>
<evidence type="ECO:0000313" key="9">
    <source>
        <dbReference type="Proteomes" id="UP001075387"/>
    </source>
</evidence>
<dbReference type="InterPro" id="IPR043149">
    <property type="entry name" value="TagF_N"/>
</dbReference>
<dbReference type="PANTHER" id="PTHR37316">
    <property type="entry name" value="TEICHOIC ACID GLYCEROL-PHOSPHATE PRIMASE"/>
    <property type="match status" value="1"/>
</dbReference>
<comment type="subcellular location">
    <subcellularLocation>
        <location evidence="1">Cell membrane</location>
        <topology evidence="1">Peripheral membrane protein</topology>
    </subcellularLocation>
</comment>
<dbReference type="InterPro" id="IPR043148">
    <property type="entry name" value="TagF_C"/>
</dbReference>
<sequence length="385" mass="44168">MKLQSMFAFFYSLAIKVIGASLFWIKPGNQMTLLVSFPDNARALLKEYQEGHYSFHINVLLTQHAKSLADEFPALPVSVINEKHPLHLCKAVFSMLSSKAVVVDNYFVLTTVLASRPDIECIQVWHANGAFKRFGLKDINTQNRSRSDVRRFRKVYASFDRIVVGSEHMADIFKEFFDITEDKFLRFGVPLTDAYYVAGKNGHELKCKHHLPAGKKIILYAPTFRDHQFESFSLPFSEKQLAYDLKGEFLLAVKLHPVMKQSADLPVNNEWIKDVSDLPLADLLKMSDLLISDYSSVPFEFALLDKPILFYAYDMDAYDKTRGLIRNYAEVIPGVPCSNSEMLLEQIKDINNLQSEVERFSREWNLYSKGNASKQLLSYINKKSF</sequence>
<gene>
    <name evidence="8" type="ORF">MOD07_15840</name>
</gene>
<dbReference type="PANTHER" id="PTHR37316:SF1">
    <property type="entry name" value="TEICHOIC ACID GLYCEROL-PHOSPHATE PRIMASE"/>
    <property type="match status" value="1"/>
</dbReference>
<dbReference type="InterPro" id="IPR051612">
    <property type="entry name" value="Teichoic_Acid_Biosynth"/>
</dbReference>
<keyword evidence="3" id="KW-1003">Cell membrane</keyword>
<evidence type="ECO:0000256" key="5">
    <source>
        <dbReference type="ARBA" id="ARBA00022944"/>
    </source>
</evidence>
<reference evidence="8" key="1">
    <citation type="submission" date="2022-02" db="EMBL/GenBank/DDBJ databases">
        <title>Crop Bioprotection Bacillus Genome Sequencing.</title>
        <authorList>
            <person name="Dunlap C."/>
        </authorList>
    </citation>
    <scope>NUCLEOTIDE SEQUENCE</scope>
    <source>
        <strain evidence="8">CK3O2B-54A</strain>
    </source>
</reference>
<keyword evidence="7" id="KW-0812">Transmembrane</keyword>
<dbReference type="EMBL" id="JALAQA010000008">
    <property type="protein sequence ID" value="MCY8511009.1"/>
    <property type="molecule type" value="Genomic_DNA"/>
</dbReference>
<organism evidence="8 9">
    <name type="scientific">Bacillus mojavensis</name>
    <dbReference type="NCBI Taxonomy" id="72360"/>
    <lineage>
        <taxon>Bacteria</taxon>
        <taxon>Bacillati</taxon>
        <taxon>Bacillota</taxon>
        <taxon>Bacilli</taxon>
        <taxon>Bacillales</taxon>
        <taxon>Bacillaceae</taxon>
        <taxon>Bacillus</taxon>
    </lineage>
</organism>
<keyword evidence="6 7" id="KW-0472">Membrane</keyword>
<proteinExistence type="inferred from homology"/>
<dbReference type="Pfam" id="PF04464">
    <property type="entry name" value="Glyphos_transf"/>
    <property type="match status" value="1"/>
</dbReference>
<dbReference type="RefSeq" id="WP_268447006.1">
    <property type="nucleotide sequence ID" value="NZ_JALAQA010000008.1"/>
</dbReference>
<evidence type="ECO:0000256" key="3">
    <source>
        <dbReference type="ARBA" id="ARBA00022475"/>
    </source>
</evidence>
<comment type="similarity">
    <text evidence="2">Belongs to the CDP-glycerol glycerophosphotransferase family.</text>
</comment>
<keyword evidence="5" id="KW-0777">Teichoic acid biosynthesis</keyword>
<evidence type="ECO:0000256" key="1">
    <source>
        <dbReference type="ARBA" id="ARBA00004202"/>
    </source>
</evidence>
<dbReference type="GO" id="GO:0019350">
    <property type="term" value="P:teichoic acid biosynthetic process"/>
    <property type="evidence" value="ECO:0007669"/>
    <property type="project" value="UniProtKB-KW"/>
</dbReference>
<comment type="caution">
    <text evidence="8">The sequence shown here is derived from an EMBL/GenBank/DDBJ whole genome shotgun (WGS) entry which is preliminary data.</text>
</comment>
<name>A0AAP3CU46_BACMO</name>
<evidence type="ECO:0000256" key="6">
    <source>
        <dbReference type="ARBA" id="ARBA00023136"/>
    </source>
</evidence>
<dbReference type="GO" id="GO:0005886">
    <property type="term" value="C:plasma membrane"/>
    <property type="evidence" value="ECO:0007669"/>
    <property type="project" value="UniProtKB-SubCell"/>
</dbReference>
<dbReference type="Proteomes" id="UP001075387">
    <property type="component" value="Unassembled WGS sequence"/>
</dbReference>
<dbReference type="SUPFAM" id="SSF53756">
    <property type="entry name" value="UDP-Glycosyltransferase/glycogen phosphorylase"/>
    <property type="match status" value="1"/>
</dbReference>
<evidence type="ECO:0000256" key="7">
    <source>
        <dbReference type="SAM" id="Phobius"/>
    </source>
</evidence>
<dbReference type="Gene3D" id="3.40.50.11820">
    <property type="match status" value="1"/>
</dbReference>
<dbReference type="Gene3D" id="3.40.50.12580">
    <property type="match status" value="1"/>
</dbReference>